<protein>
    <recommendedName>
        <fullName evidence="4">Transmembrane anchor protein</fullName>
    </recommendedName>
</protein>
<organism evidence="3">
    <name type="scientific">marine sediment metagenome</name>
    <dbReference type="NCBI Taxonomy" id="412755"/>
    <lineage>
        <taxon>unclassified sequences</taxon>
        <taxon>metagenomes</taxon>
        <taxon>ecological metagenomes</taxon>
    </lineage>
</organism>
<keyword evidence="2" id="KW-0472">Membrane</keyword>
<feature type="compositionally biased region" description="Acidic residues" evidence="1">
    <location>
        <begin position="87"/>
        <end position="96"/>
    </location>
</feature>
<comment type="caution">
    <text evidence="3">The sequence shown here is derived from an EMBL/GenBank/DDBJ whole genome shotgun (WGS) entry which is preliminary data.</text>
</comment>
<feature type="transmembrane region" description="Helical" evidence="2">
    <location>
        <begin position="21"/>
        <end position="40"/>
    </location>
</feature>
<proteinExistence type="predicted"/>
<sequence length="225" mass="24041">MHITNKPAEADLPSTVQLLKSTAIAAIAALLLLLIIVMPAEYGVDPTGLGSITGLTRMGETKMALADEAAAEERALAAAMNQPLTEPEVEPAETQELDSSAAASAPAEVAQSPTPMEPDIRSDEMQVSLAPGVGREIKVTMAQGKTVEYSWQSEGGIANFDIHGDSVPLEIDYHNYSRGAEQSSSGVLEAAFDGNHGWFWRNRTDSPIVVTIQTRGEYTDIFLLD</sequence>
<gene>
    <name evidence="3" type="ORF">LCGC14_0006810</name>
</gene>
<keyword evidence="2" id="KW-0812">Transmembrane</keyword>
<accession>A0A0F9W8B6</accession>
<feature type="compositionally biased region" description="Low complexity" evidence="1">
    <location>
        <begin position="99"/>
        <end position="112"/>
    </location>
</feature>
<dbReference type="EMBL" id="LAZR01000001">
    <property type="protein sequence ID" value="KKO12665.1"/>
    <property type="molecule type" value="Genomic_DNA"/>
</dbReference>
<evidence type="ECO:0000313" key="3">
    <source>
        <dbReference type="EMBL" id="KKO12665.1"/>
    </source>
</evidence>
<reference evidence="3" key="1">
    <citation type="journal article" date="2015" name="Nature">
        <title>Complex archaea that bridge the gap between prokaryotes and eukaryotes.</title>
        <authorList>
            <person name="Spang A."/>
            <person name="Saw J.H."/>
            <person name="Jorgensen S.L."/>
            <person name="Zaremba-Niedzwiedzka K."/>
            <person name="Martijn J."/>
            <person name="Lind A.E."/>
            <person name="van Eijk R."/>
            <person name="Schleper C."/>
            <person name="Guy L."/>
            <person name="Ettema T.J."/>
        </authorList>
    </citation>
    <scope>NUCLEOTIDE SEQUENCE</scope>
</reference>
<evidence type="ECO:0000256" key="1">
    <source>
        <dbReference type="SAM" id="MobiDB-lite"/>
    </source>
</evidence>
<evidence type="ECO:0000256" key="2">
    <source>
        <dbReference type="SAM" id="Phobius"/>
    </source>
</evidence>
<name>A0A0F9W8B6_9ZZZZ</name>
<keyword evidence="2" id="KW-1133">Transmembrane helix</keyword>
<feature type="region of interest" description="Disordered" evidence="1">
    <location>
        <begin position="85"/>
        <end position="122"/>
    </location>
</feature>
<dbReference type="AlphaFoldDB" id="A0A0F9W8B6"/>
<evidence type="ECO:0008006" key="4">
    <source>
        <dbReference type="Google" id="ProtNLM"/>
    </source>
</evidence>